<dbReference type="Gene3D" id="3.40.720.10">
    <property type="entry name" value="Alkaline Phosphatase, subunit A"/>
    <property type="match status" value="1"/>
</dbReference>
<dbReference type="GO" id="GO:0004065">
    <property type="term" value="F:arylsulfatase activity"/>
    <property type="evidence" value="ECO:0007669"/>
    <property type="project" value="TreeGrafter"/>
</dbReference>
<dbReference type="InterPro" id="IPR050738">
    <property type="entry name" value="Sulfatase"/>
</dbReference>
<evidence type="ECO:0000259" key="3">
    <source>
        <dbReference type="Pfam" id="PF00884"/>
    </source>
</evidence>
<evidence type="ECO:0000256" key="1">
    <source>
        <dbReference type="ARBA" id="ARBA00008779"/>
    </source>
</evidence>
<reference evidence="4 5" key="1">
    <citation type="submission" date="2021-03" db="EMBL/GenBank/DDBJ databases">
        <title>Haloterrigena longa sp. nov. and Haloterrigena limicola sp. nov., extremely halophilic archaea isolated from a salt lake.</title>
        <authorList>
            <person name="Henglin C."/>
        </authorList>
    </citation>
    <scope>NUCLEOTIDE SEQUENCE [LARGE SCALE GENOMIC DNA]</scope>
    <source>
        <strain evidence="4 5">KZCA68</strain>
    </source>
</reference>
<sequence length="474" mass="51938">MPPHIVLVHCHDLGTYVGCYGAGVETPRIDALAGAGVRFDRHFVTAPQCSPSRSSLVTGRHPHQNGMLGLAHGNWEVGPHERFLPELLGEAGYETHRFGLQHVTEYPERLGYDRTHNEESLTSETPTSVHEGARARTVADDVAGWLEAGDHDDPFFASIGFFELHRIAVDGGFSFEGERYDAPDPDTVEPLEFLPDRPGTRSDIAGMNGMVRAIDDGVGTIVDALENAGLAEDTLLVFTTEHGLAMPRAKGTCFDAGLEAALLMAQPGTLASGRVVDDLVSNVDVFATLLDIADASVPGVDTDGGDIAGQSLAPLLFDDRKGGGANGAAGTDAYEPRDRVFSGMTWHDRYNPIRSIRTGRWKYVRNFWHLPAVYMTTDVFCSAAGREVHEDYYGVQRPYEELYDLEADPLERANLAAGADPDDPATETVRDELRRELLEWMDATADPLLEGPVLPNNWETVHPRLEDDRDDIRH</sequence>
<accession>A0A8A2VHQ4</accession>
<dbReference type="PANTHER" id="PTHR42693">
    <property type="entry name" value="ARYLSULFATASE FAMILY MEMBER"/>
    <property type="match status" value="1"/>
</dbReference>
<proteinExistence type="inferred from homology"/>
<evidence type="ECO:0000313" key="4">
    <source>
        <dbReference type="EMBL" id="QSX00241.1"/>
    </source>
</evidence>
<dbReference type="CDD" id="cd16027">
    <property type="entry name" value="SGSH"/>
    <property type="match status" value="1"/>
</dbReference>
<dbReference type="InterPro" id="IPR017850">
    <property type="entry name" value="Alkaline_phosphatase_core_sf"/>
</dbReference>
<dbReference type="GeneID" id="63186549"/>
<comment type="similarity">
    <text evidence="1">Belongs to the sulfatase family.</text>
</comment>
<feature type="domain" description="Sulfatase N-terminal" evidence="3">
    <location>
        <begin position="3"/>
        <end position="294"/>
    </location>
</feature>
<keyword evidence="5" id="KW-1185">Reference proteome</keyword>
<evidence type="ECO:0000256" key="2">
    <source>
        <dbReference type="ARBA" id="ARBA00022801"/>
    </source>
</evidence>
<dbReference type="Pfam" id="PF00884">
    <property type="entry name" value="Sulfatase"/>
    <property type="match status" value="1"/>
</dbReference>
<dbReference type="KEGG" id="hakz:J0X25_04550"/>
<dbReference type="InterPro" id="IPR000917">
    <property type="entry name" value="Sulfatase_N"/>
</dbReference>
<keyword evidence="2" id="KW-0378">Hydrolase</keyword>
<gene>
    <name evidence="4" type="ORF">J0X25_04550</name>
</gene>
<dbReference type="PANTHER" id="PTHR42693:SF53">
    <property type="entry name" value="ENDO-4-O-SULFATASE"/>
    <property type="match status" value="1"/>
</dbReference>
<organism evidence="4 5">
    <name type="scientific">Haloterrigena alkaliphila</name>
    <dbReference type="NCBI Taxonomy" id="2816475"/>
    <lineage>
        <taxon>Archaea</taxon>
        <taxon>Methanobacteriati</taxon>
        <taxon>Methanobacteriota</taxon>
        <taxon>Stenosarchaea group</taxon>
        <taxon>Halobacteria</taxon>
        <taxon>Halobacteriales</taxon>
        <taxon>Natrialbaceae</taxon>
        <taxon>Haloterrigena</taxon>
    </lineage>
</organism>
<name>A0A8A2VHQ4_9EURY</name>
<dbReference type="RefSeq" id="WP_207289961.1">
    <property type="nucleotide sequence ID" value="NZ_CP071462.1"/>
</dbReference>
<dbReference type="EMBL" id="CP071462">
    <property type="protein sequence ID" value="QSX00241.1"/>
    <property type="molecule type" value="Genomic_DNA"/>
</dbReference>
<protein>
    <submittedName>
        <fullName evidence="4">Sulfatase</fullName>
    </submittedName>
</protein>
<dbReference type="SUPFAM" id="SSF53649">
    <property type="entry name" value="Alkaline phosphatase-like"/>
    <property type="match status" value="1"/>
</dbReference>
<evidence type="ECO:0000313" key="5">
    <source>
        <dbReference type="Proteomes" id="UP000663203"/>
    </source>
</evidence>
<dbReference type="Proteomes" id="UP000663203">
    <property type="component" value="Chromosome"/>
</dbReference>
<dbReference type="AlphaFoldDB" id="A0A8A2VHQ4"/>